<dbReference type="InterPro" id="IPR004625">
    <property type="entry name" value="PyrdxlKinase"/>
</dbReference>
<protein>
    <recommendedName>
        <fullName evidence="1">pyridoxal kinase</fullName>
        <ecNumber evidence="1">2.7.1.35</ecNumber>
    </recommendedName>
</protein>
<dbReference type="GO" id="GO:0009443">
    <property type="term" value="P:pyridoxal 5'-phosphate salvage"/>
    <property type="evidence" value="ECO:0007669"/>
    <property type="project" value="InterPro"/>
</dbReference>
<dbReference type="SUPFAM" id="SSF53613">
    <property type="entry name" value="Ribokinase-like"/>
    <property type="match status" value="1"/>
</dbReference>
<reference evidence="7" key="1">
    <citation type="journal article" date="2021" name="PeerJ">
        <title>Extensive microbial diversity within the chicken gut microbiome revealed by metagenomics and culture.</title>
        <authorList>
            <person name="Gilroy R."/>
            <person name="Ravi A."/>
            <person name="Getino M."/>
            <person name="Pursley I."/>
            <person name="Horton D.L."/>
            <person name="Alikhan N.F."/>
            <person name="Baker D."/>
            <person name="Gharbi K."/>
            <person name="Hall N."/>
            <person name="Watson M."/>
            <person name="Adriaenssens E.M."/>
            <person name="Foster-Nyarko E."/>
            <person name="Jarju S."/>
            <person name="Secka A."/>
            <person name="Antonio M."/>
            <person name="Oren A."/>
            <person name="Chaudhuri R.R."/>
            <person name="La Ragione R."/>
            <person name="Hildebrand F."/>
            <person name="Pallen M.J."/>
        </authorList>
    </citation>
    <scope>NUCLEOTIDE SEQUENCE</scope>
    <source>
        <strain evidence="7">CHK185-1770</strain>
    </source>
</reference>
<dbReference type="InterPro" id="IPR029056">
    <property type="entry name" value="Ribokinase-like"/>
</dbReference>
<evidence type="ECO:0000313" key="7">
    <source>
        <dbReference type="EMBL" id="HJB97251.1"/>
    </source>
</evidence>
<proteinExistence type="predicted"/>
<dbReference type="AlphaFoldDB" id="A0A9D2MUD1"/>
<evidence type="ECO:0000256" key="4">
    <source>
        <dbReference type="ARBA" id="ARBA00022777"/>
    </source>
</evidence>
<keyword evidence="5" id="KW-0067">ATP-binding</keyword>
<dbReference type="GO" id="GO:0008478">
    <property type="term" value="F:pyridoxal kinase activity"/>
    <property type="evidence" value="ECO:0007669"/>
    <property type="project" value="UniProtKB-EC"/>
</dbReference>
<evidence type="ECO:0000256" key="3">
    <source>
        <dbReference type="ARBA" id="ARBA00022741"/>
    </source>
</evidence>
<gene>
    <name evidence="7" type="ORF">H9710_01595</name>
</gene>
<organism evidence="7 8">
    <name type="scientific">Candidatus Acutalibacter pullicola</name>
    <dbReference type="NCBI Taxonomy" id="2838417"/>
    <lineage>
        <taxon>Bacteria</taxon>
        <taxon>Bacillati</taxon>
        <taxon>Bacillota</taxon>
        <taxon>Clostridia</taxon>
        <taxon>Eubacteriales</taxon>
        <taxon>Acutalibacteraceae</taxon>
        <taxon>Acutalibacter</taxon>
    </lineage>
</organism>
<keyword evidence="4 7" id="KW-0418">Kinase</keyword>
<dbReference type="Gene3D" id="3.40.1190.20">
    <property type="match status" value="1"/>
</dbReference>
<evidence type="ECO:0000259" key="6">
    <source>
        <dbReference type="Pfam" id="PF08543"/>
    </source>
</evidence>
<reference evidence="7" key="2">
    <citation type="submission" date="2021-04" db="EMBL/GenBank/DDBJ databases">
        <authorList>
            <person name="Gilroy R."/>
        </authorList>
    </citation>
    <scope>NUCLEOTIDE SEQUENCE</scope>
    <source>
        <strain evidence="7">CHK185-1770</strain>
    </source>
</reference>
<evidence type="ECO:0000256" key="2">
    <source>
        <dbReference type="ARBA" id="ARBA00022679"/>
    </source>
</evidence>
<dbReference type="GO" id="GO:0005524">
    <property type="term" value="F:ATP binding"/>
    <property type="evidence" value="ECO:0007669"/>
    <property type="project" value="UniProtKB-KW"/>
</dbReference>
<evidence type="ECO:0000313" key="8">
    <source>
        <dbReference type="Proteomes" id="UP000826793"/>
    </source>
</evidence>
<name>A0A9D2MUD1_9FIRM</name>
<dbReference type="InterPro" id="IPR013749">
    <property type="entry name" value="PM/HMP-P_kinase-1"/>
</dbReference>
<dbReference type="PANTHER" id="PTHR10534:SF2">
    <property type="entry name" value="PYRIDOXAL KINASE"/>
    <property type="match status" value="1"/>
</dbReference>
<comment type="caution">
    <text evidence="7">The sequence shown here is derived from an EMBL/GenBank/DDBJ whole genome shotgun (WGS) entry which is preliminary data.</text>
</comment>
<accession>A0A9D2MUD1</accession>
<keyword evidence="2 7" id="KW-0808">Transferase</keyword>
<dbReference type="Proteomes" id="UP000826793">
    <property type="component" value="Unassembled WGS sequence"/>
</dbReference>
<sequence>MSCLAIHDISGVGKCSLTVALPVLSCCGVETSVLPTAVLSTHTGGFSGFTYRDLTEDLLPMAEHWKSLGCRFQALYSGFLGSAGQIGLVEQIFDWFRQEDTLVLVDPVMGDGGKLYQTYTPEMADGMGRLCRKADIVVPNMTEAYHLLGRDYDPGPYTREQVVDILKGLCALGPRMAVLTGVWLQAGSLGTACYDARTGEAELFLTDRIEGFYHGTGDLFASALLGGLLNGACLKEACETATEFTWRTIETTFEKSADHRFGPKFECHLPWLGEKMEACRKTVANPENLR</sequence>
<dbReference type="EMBL" id="DWXG01000011">
    <property type="protein sequence ID" value="HJB97251.1"/>
    <property type="molecule type" value="Genomic_DNA"/>
</dbReference>
<dbReference type="Pfam" id="PF08543">
    <property type="entry name" value="Phos_pyr_kin"/>
    <property type="match status" value="1"/>
</dbReference>
<evidence type="ECO:0000256" key="5">
    <source>
        <dbReference type="ARBA" id="ARBA00022840"/>
    </source>
</evidence>
<keyword evidence="3" id="KW-0547">Nucleotide-binding</keyword>
<dbReference type="EC" id="2.7.1.35" evidence="1"/>
<dbReference type="NCBIfam" id="NF005491">
    <property type="entry name" value="PRK07105.1"/>
    <property type="match status" value="1"/>
</dbReference>
<dbReference type="GO" id="GO:0005829">
    <property type="term" value="C:cytosol"/>
    <property type="evidence" value="ECO:0007669"/>
    <property type="project" value="TreeGrafter"/>
</dbReference>
<dbReference type="PANTHER" id="PTHR10534">
    <property type="entry name" value="PYRIDOXAL KINASE"/>
    <property type="match status" value="1"/>
</dbReference>
<feature type="domain" description="Pyridoxamine kinase/Phosphomethylpyrimidine kinase" evidence="6">
    <location>
        <begin position="73"/>
        <end position="256"/>
    </location>
</feature>
<evidence type="ECO:0000256" key="1">
    <source>
        <dbReference type="ARBA" id="ARBA00012104"/>
    </source>
</evidence>
<dbReference type="CDD" id="cd01173">
    <property type="entry name" value="pyridoxal_pyridoxamine_kinase"/>
    <property type="match status" value="1"/>
</dbReference>